<evidence type="ECO:0000313" key="1">
    <source>
        <dbReference type="Proteomes" id="UP000790787"/>
    </source>
</evidence>
<accession>A0AC58SM99</accession>
<proteinExistence type="predicted"/>
<dbReference type="RefSeq" id="XP_075086097.1">
    <property type="nucleotide sequence ID" value="XM_075229996.1"/>
</dbReference>
<reference evidence="2" key="2">
    <citation type="submission" date="2025-08" db="UniProtKB">
        <authorList>
            <consortium name="RefSeq"/>
        </authorList>
    </citation>
    <scope>IDENTIFICATION</scope>
    <source>
        <tissue evidence="2">Leaf</tissue>
    </source>
</reference>
<organism evidence="1 2">
    <name type="scientific">Nicotiana tabacum</name>
    <name type="common">Common tobacco</name>
    <dbReference type="NCBI Taxonomy" id="4097"/>
    <lineage>
        <taxon>Eukaryota</taxon>
        <taxon>Viridiplantae</taxon>
        <taxon>Streptophyta</taxon>
        <taxon>Embryophyta</taxon>
        <taxon>Tracheophyta</taxon>
        <taxon>Spermatophyta</taxon>
        <taxon>Magnoliopsida</taxon>
        <taxon>eudicotyledons</taxon>
        <taxon>Gunneridae</taxon>
        <taxon>Pentapetalae</taxon>
        <taxon>asterids</taxon>
        <taxon>lamiids</taxon>
        <taxon>Solanales</taxon>
        <taxon>Solanaceae</taxon>
        <taxon>Nicotianoideae</taxon>
        <taxon>Nicotianeae</taxon>
        <taxon>Nicotiana</taxon>
    </lineage>
</organism>
<dbReference type="Proteomes" id="UP000790787">
    <property type="component" value="Chromosome 14"/>
</dbReference>
<keyword evidence="1" id="KW-1185">Reference proteome</keyword>
<sequence length="253" mass="28547">MKIAVVGAGISGLVSAYELAKAGVKVVVYEKEDYLGGHAKTVTVDGVDLDLGFMVFNRVTYPNMMEFFEFLGVDMKISDMSFSVCLDQGRGCEWGTRNGFSSLFAQKKNVLNPYFWQMIREIMRFKQDVISYLEALDCNTDIDYNEMLGHFIKSHGYSELFQKAYLIPICASIWSCPLAGVLGFSADYILSFFRDHHLLQFIIFVPKGAFVSFFTALWAPSIAHCKMAITYNKVKEELEKRGCQISVAEAKCI</sequence>
<gene>
    <name evidence="2" type="primary">LOC142168836</name>
</gene>
<reference evidence="1" key="1">
    <citation type="journal article" date="2014" name="Nat. Commun.">
        <title>The tobacco genome sequence and its comparison with those of tomato and potato.</title>
        <authorList>
            <person name="Sierro N."/>
            <person name="Battey J.N."/>
            <person name="Ouadi S."/>
            <person name="Bakaher N."/>
            <person name="Bovet L."/>
            <person name="Willig A."/>
            <person name="Goepfert S."/>
            <person name="Peitsch M.C."/>
            <person name="Ivanov N.V."/>
        </authorList>
    </citation>
    <scope>NUCLEOTIDE SEQUENCE [LARGE SCALE GENOMIC DNA]</scope>
</reference>
<evidence type="ECO:0000313" key="2">
    <source>
        <dbReference type="RefSeq" id="XP_075086097.1"/>
    </source>
</evidence>
<protein>
    <submittedName>
        <fullName evidence="2">Uncharacterized protein LOC142168836</fullName>
    </submittedName>
</protein>
<name>A0AC58SM99_TOBAC</name>